<comment type="caution">
    <text evidence="1">The sequence shown here is derived from an EMBL/GenBank/DDBJ whole genome shotgun (WGS) entry which is preliminary data.</text>
</comment>
<keyword evidence="2" id="KW-1185">Reference proteome</keyword>
<name>A0A1G1TCN4_9BACT</name>
<reference evidence="1 2" key="1">
    <citation type="submission" date="2016-08" db="EMBL/GenBank/DDBJ databases">
        <title>Hymenobacter coccineus sp. nov., Hymenobacter lapidarius sp. nov. and Hymenobacter glacialis sp. nov., isolated from Antarctic soil.</title>
        <authorList>
            <person name="Sedlacek I."/>
            <person name="Kralova S."/>
            <person name="Kyrova K."/>
            <person name="Maslanova I."/>
            <person name="Stankova E."/>
            <person name="Vrbovska V."/>
            <person name="Nemec M."/>
            <person name="Bartak M."/>
            <person name="Svec P."/>
            <person name="Busse H.-J."/>
            <person name="Pantucek R."/>
        </authorList>
    </citation>
    <scope>NUCLEOTIDE SEQUENCE [LARGE SCALE GENOMIC DNA]</scope>
    <source>
        <strain evidence="1 2">CCM 8648</strain>
    </source>
</reference>
<dbReference type="RefSeq" id="WP_070732358.1">
    <property type="nucleotide sequence ID" value="NZ_MDZC01000015.1"/>
</dbReference>
<gene>
    <name evidence="1" type="ORF">BEN48_09510</name>
</gene>
<dbReference type="EMBL" id="MDZC01000015">
    <property type="protein sequence ID" value="OGX88601.1"/>
    <property type="molecule type" value="Genomic_DNA"/>
</dbReference>
<proteinExistence type="predicted"/>
<dbReference type="STRING" id="1908236.BEN48_09510"/>
<protein>
    <submittedName>
        <fullName evidence="1">Uncharacterized protein</fullName>
    </submittedName>
</protein>
<dbReference type="AlphaFoldDB" id="A0A1G1TCN4"/>
<evidence type="ECO:0000313" key="1">
    <source>
        <dbReference type="EMBL" id="OGX88601.1"/>
    </source>
</evidence>
<dbReference type="Proteomes" id="UP000177791">
    <property type="component" value="Unassembled WGS sequence"/>
</dbReference>
<evidence type="ECO:0000313" key="2">
    <source>
        <dbReference type="Proteomes" id="UP000177791"/>
    </source>
</evidence>
<accession>A0A1G1TCN4</accession>
<organism evidence="1 2">
    <name type="scientific">Hymenobacter glacialis</name>
    <dbReference type="NCBI Taxonomy" id="1908236"/>
    <lineage>
        <taxon>Bacteria</taxon>
        <taxon>Pseudomonadati</taxon>
        <taxon>Bacteroidota</taxon>
        <taxon>Cytophagia</taxon>
        <taxon>Cytophagales</taxon>
        <taxon>Hymenobacteraceae</taxon>
        <taxon>Hymenobacter</taxon>
    </lineage>
</organism>
<sequence>MRKRTETPREPLSAGKMLYNLSRVKPALLKMQPNGKDYAPLIGVIQTLDPEAKGPTGKAIQQQLGIGAAVYRRWLEMLYQDFMALIAVDADVLEFTEVEHVFYVGRDATRMEVRCRLAVTPRVGETVELHFLSAFLEEGSFQVTRVDHEYVQGKTLIHVSLEEGSHDVYFKHLLARARFENKWPRDAWEMHHYQQRELLLKLYPKG</sequence>
<dbReference type="OrthoDB" id="884804at2"/>